<proteinExistence type="predicted"/>
<keyword evidence="2" id="KW-1185">Reference proteome</keyword>
<dbReference type="Proteomes" id="UP001153678">
    <property type="component" value="Unassembled WGS sequence"/>
</dbReference>
<reference evidence="1" key="1">
    <citation type="submission" date="2022-08" db="EMBL/GenBank/DDBJ databases">
        <authorList>
            <person name="Kallberg Y."/>
            <person name="Tangrot J."/>
            <person name="Rosling A."/>
        </authorList>
    </citation>
    <scope>NUCLEOTIDE SEQUENCE</scope>
    <source>
        <strain evidence="1">Wild A</strain>
    </source>
</reference>
<name>A0A9W4TAM2_9GLOM</name>
<protein>
    <submittedName>
        <fullName evidence="1">6775_t:CDS:1</fullName>
    </submittedName>
</protein>
<evidence type="ECO:0000313" key="2">
    <source>
        <dbReference type="Proteomes" id="UP001153678"/>
    </source>
</evidence>
<accession>A0A9W4TAM2</accession>
<gene>
    <name evidence="1" type="ORF">FWILDA_LOCUS19420</name>
</gene>
<dbReference type="EMBL" id="CAMKVN010023428">
    <property type="protein sequence ID" value="CAI2200134.1"/>
    <property type="molecule type" value="Genomic_DNA"/>
</dbReference>
<dbReference type="OrthoDB" id="2387050at2759"/>
<evidence type="ECO:0000313" key="1">
    <source>
        <dbReference type="EMBL" id="CAI2200134.1"/>
    </source>
</evidence>
<comment type="caution">
    <text evidence="1">The sequence shown here is derived from an EMBL/GenBank/DDBJ whole genome shotgun (WGS) entry which is preliminary data.</text>
</comment>
<dbReference type="AlphaFoldDB" id="A0A9W4TAM2"/>
<organism evidence="1 2">
    <name type="scientific">Funneliformis geosporum</name>
    <dbReference type="NCBI Taxonomy" id="1117311"/>
    <lineage>
        <taxon>Eukaryota</taxon>
        <taxon>Fungi</taxon>
        <taxon>Fungi incertae sedis</taxon>
        <taxon>Mucoromycota</taxon>
        <taxon>Glomeromycotina</taxon>
        <taxon>Glomeromycetes</taxon>
        <taxon>Glomerales</taxon>
        <taxon>Glomeraceae</taxon>
        <taxon>Funneliformis</taxon>
    </lineage>
</organism>
<sequence length="54" mass="6170">SRTLDLVPRPHPLHGCGIITPFRILNAWEAQYCSHVEFLQKWVSPTNNQLQGIS</sequence>
<feature type="non-terminal residue" evidence="1">
    <location>
        <position position="1"/>
    </location>
</feature>